<accession>A0A7D7MBK8</accession>
<dbReference type="InterPro" id="IPR007848">
    <property type="entry name" value="Small_mtfrase_dom"/>
</dbReference>
<keyword evidence="9" id="KW-1185">Reference proteome</keyword>
<feature type="domain" description="Release factor glutamine methyltransferase N-terminal" evidence="7">
    <location>
        <begin position="15"/>
        <end position="83"/>
    </location>
</feature>
<dbReference type="Gene3D" id="3.40.50.150">
    <property type="entry name" value="Vaccinia Virus protein VP39"/>
    <property type="match status" value="1"/>
</dbReference>
<comment type="catalytic activity">
    <reaction evidence="4 5">
        <text>L-glutaminyl-[peptide chain release factor] + S-adenosyl-L-methionine = N(5)-methyl-L-glutaminyl-[peptide chain release factor] + S-adenosyl-L-homocysteine + H(+)</text>
        <dbReference type="Rhea" id="RHEA:42896"/>
        <dbReference type="Rhea" id="RHEA-COMP:10271"/>
        <dbReference type="Rhea" id="RHEA-COMP:10272"/>
        <dbReference type="ChEBI" id="CHEBI:15378"/>
        <dbReference type="ChEBI" id="CHEBI:30011"/>
        <dbReference type="ChEBI" id="CHEBI:57856"/>
        <dbReference type="ChEBI" id="CHEBI:59789"/>
        <dbReference type="ChEBI" id="CHEBI:61891"/>
        <dbReference type="EC" id="2.1.1.297"/>
    </reaction>
</comment>
<dbReference type="CDD" id="cd02440">
    <property type="entry name" value="AdoMet_MTases"/>
    <property type="match status" value="1"/>
</dbReference>
<dbReference type="PANTHER" id="PTHR18895">
    <property type="entry name" value="HEMK METHYLTRANSFERASE"/>
    <property type="match status" value="1"/>
</dbReference>
<reference evidence="8 9" key="1">
    <citation type="submission" date="2020-07" db="EMBL/GenBank/DDBJ databases">
        <title>Screening of a cold-adapted Planococcus bacterium producing protease in traditional shrimp paste and protease identification by genome sequencing.</title>
        <authorList>
            <person name="Gao R."/>
            <person name="Leng W."/>
            <person name="Chu Q."/>
            <person name="Wu X."/>
            <person name="Liu H."/>
            <person name="Li X."/>
        </authorList>
    </citation>
    <scope>NUCLEOTIDE SEQUENCE [LARGE SCALE GENOMIC DNA]</scope>
    <source>
        <strain evidence="8 9">XJ11</strain>
    </source>
</reference>
<comment type="caution">
    <text evidence="5">Lacks conserved residue(s) required for the propagation of feature annotation.</text>
</comment>
<dbReference type="Pfam" id="PF17827">
    <property type="entry name" value="PrmC_N"/>
    <property type="match status" value="1"/>
</dbReference>
<dbReference type="GO" id="GO:0003676">
    <property type="term" value="F:nucleic acid binding"/>
    <property type="evidence" value="ECO:0007669"/>
    <property type="project" value="InterPro"/>
</dbReference>
<dbReference type="KEGG" id="pdec:H1Q58_13180"/>
<comment type="function">
    <text evidence="5">Methylates the class 1 translation termination release factors RF1/PrfA and RF2/PrfB on the glutamine residue of the universally conserved GGQ motif.</text>
</comment>
<dbReference type="PROSITE" id="PS00092">
    <property type="entry name" value="N6_MTASE"/>
    <property type="match status" value="1"/>
</dbReference>
<dbReference type="EC" id="2.1.1.297" evidence="5"/>
<feature type="binding site" evidence="5">
    <location>
        <begin position="196"/>
        <end position="199"/>
    </location>
    <ligand>
        <name>substrate</name>
    </ligand>
</feature>
<evidence type="ECO:0000313" key="9">
    <source>
        <dbReference type="Proteomes" id="UP000514716"/>
    </source>
</evidence>
<dbReference type="GO" id="GO:0102559">
    <property type="term" value="F:peptide chain release factor N(5)-glutamine methyltransferase activity"/>
    <property type="evidence" value="ECO:0007669"/>
    <property type="project" value="UniProtKB-EC"/>
</dbReference>
<evidence type="ECO:0000259" key="7">
    <source>
        <dbReference type="Pfam" id="PF17827"/>
    </source>
</evidence>
<dbReference type="SUPFAM" id="SSF53335">
    <property type="entry name" value="S-adenosyl-L-methionine-dependent methyltransferases"/>
    <property type="match status" value="1"/>
</dbReference>
<dbReference type="RefSeq" id="WP_182091797.1">
    <property type="nucleotide sequence ID" value="NZ_CP059540.1"/>
</dbReference>
<keyword evidence="1 5" id="KW-0489">Methyltransferase</keyword>
<dbReference type="InterPro" id="IPR050320">
    <property type="entry name" value="N5-glutamine_MTase"/>
</dbReference>
<dbReference type="GO" id="GO:0032259">
    <property type="term" value="P:methylation"/>
    <property type="evidence" value="ECO:0007669"/>
    <property type="project" value="UniProtKB-KW"/>
</dbReference>
<comment type="similarity">
    <text evidence="5">Belongs to the protein N5-glutamine methyltransferase family. PrmC subfamily.</text>
</comment>
<dbReference type="EMBL" id="CP059540">
    <property type="protein sequence ID" value="QMT16909.1"/>
    <property type="molecule type" value="Genomic_DNA"/>
</dbReference>
<dbReference type="PANTHER" id="PTHR18895:SF74">
    <property type="entry name" value="MTRF1L RELEASE FACTOR GLUTAMINE METHYLTRANSFERASE"/>
    <property type="match status" value="1"/>
</dbReference>
<proteinExistence type="inferred from homology"/>
<dbReference type="AlphaFoldDB" id="A0A7D7MBK8"/>
<evidence type="ECO:0000256" key="1">
    <source>
        <dbReference type="ARBA" id="ARBA00022603"/>
    </source>
</evidence>
<dbReference type="NCBIfam" id="TIGR00536">
    <property type="entry name" value="hemK_fam"/>
    <property type="match status" value="1"/>
</dbReference>
<dbReference type="InterPro" id="IPR002052">
    <property type="entry name" value="DNA_methylase_N6_adenine_CS"/>
</dbReference>
<dbReference type="Gene3D" id="1.10.8.10">
    <property type="entry name" value="DNA helicase RuvA subunit, C-terminal domain"/>
    <property type="match status" value="1"/>
</dbReference>
<dbReference type="NCBIfam" id="TIGR03534">
    <property type="entry name" value="RF_mod_PrmC"/>
    <property type="match status" value="1"/>
</dbReference>
<gene>
    <name evidence="5 8" type="primary">prmC</name>
    <name evidence="8" type="ORF">H1Q58_13180</name>
</gene>
<feature type="binding site" evidence="5">
    <location>
        <position position="154"/>
    </location>
    <ligand>
        <name>S-adenosyl-L-methionine</name>
        <dbReference type="ChEBI" id="CHEBI:59789"/>
    </ligand>
</feature>
<dbReference type="Pfam" id="PF05175">
    <property type="entry name" value="MTS"/>
    <property type="match status" value="1"/>
</dbReference>
<keyword evidence="3 5" id="KW-0949">S-adenosyl-L-methionine</keyword>
<dbReference type="InterPro" id="IPR019874">
    <property type="entry name" value="RF_methyltr_PrmC"/>
</dbReference>
<evidence type="ECO:0000313" key="8">
    <source>
        <dbReference type="EMBL" id="QMT16909.1"/>
    </source>
</evidence>
<feature type="domain" description="Methyltransferase small" evidence="6">
    <location>
        <begin position="123"/>
        <end position="204"/>
    </location>
</feature>
<sequence length="291" mass="32377">MNKVNTLTTVEFVYEALEQATNYLKQHGREGTPARILLQHELGMDYSGLVAAMRDQIEDRQFEAFWANVEELVEGVPVQHLTGVEQFYGRTFQVSPAVLIPRPETEELIEETLKLKRELFGSDEVQAADIGTGSGVIAITLKRELPEAEVMATDISEEALFVAERNAEALNADVHFTKGDLAAPLAGRKWDMILSNPPYIAHHEASGLSDTVREYEPHQALFADREGLAAYETLAEQVPELIGRPGIIALEIGSSQGEVVTALFQKALPDARIYCKKDINKHDRMVFCILE</sequence>
<dbReference type="Proteomes" id="UP000514716">
    <property type="component" value="Chromosome"/>
</dbReference>
<protein>
    <recommendedName>
        <fullName evidence="5">Release factor glutamine methyltransferase</fullName>
        <shortName evidence="5">RF MTase</shortName>
        <ecNumber evidence="5">2.1.1.297</ecNumber>
    </recommendedName>
    <alternativeName>
        <fullName evidence="5">N5-glutamine methyltransferase PrmC</fullName>
    </alternativeName>
    <alternativeName>
        <fullName evidence="5">Protein-(glutamine-N5) MTase PrmC</fullName>
    </alternativeName>
    <alternativeName>
        <fullName evidence="5">Protein-glutamine N-methyltransferase PrmC</fullName>
    </alternativeName>
</protein>
<name>A0A7D7MBK8_PLAMR</name>
<dbReference type="InterPro" id="IPR004556">
    <property type="entry name" value="HemK-like"/>
</dbReference>
<dbReference type="InterPro" id="IPR029063">
    <property type="entry name" value="SAM-dependent_MTases_sf"/>
</dbReference>
<evidence type="ECO:0000256" key="2">
    <source>
        <dbReference type="ARBA" id="ARBA00022679"/>
    </source>
</evidence>
<keyword evidence="2 5" id="KW-0808">Transferase</keyword>
<dbReference type="InterPro" id="IPR040758">
    <property type="entry name" value="PrmC_N"/>
</dbReference>
<evidence type="ECO:0000259" key="6">
    <source>
        <dbReference type="Pfam" id="PF05175"/>
    </source>
</evidence>
<evidence type="ECO:0000256" key="3">
    <source>
        <dbReference type="ARBA" id="ARBA00022691"/>
    </source>
</evidence>
<feature type="binding site" evidence="5">
    <location>
        <position position="196"/>
    </location>
    <ligand>
        <name>S-adenosyl-L-methionine</name>
        <dbReference type="ChEBI" id="CHEBI:59789"/>
    </ligand>
</feature>
<evidence type="ECO:0000256" key="4">
    <source>
        <dbReference type="ARBA" id="ARBA00048391"/>
    </source>
</evidence>
<feature type="binding site" evidence="5">
    <location>
        <begin position="131"/>
        <end position="135"/>
    </location>
    <ligand>
        <name>S-adenosyl-L-methionine</name>
        <dbReference type="ChEBI" id="CHEBI:59789"/>
    </ligand>
</feature>
<evidence type="ECO:0000256" key="5">
    <source>
        <dbReference type="HAMAP-Rule" id="MF_02126"/>
    </source>
</evidence>
<organism evidence="8 9">
    <name type="scientific">Planococcus maritimus</name>
    <dbReference type="NCBI Taxonomy" id="192421"/>
    <lineage>
        <taxon>Bacteria</taxon>
        <taxon>Bacillati</taxon>
        <taxon>Bacillota</taxon>
        <taxon>Bacilli</taxon>
        <taxon>Bacillales</taxon>
        <taxon>Caryophanaceae</taxon>
        <taxon>Planococcus</taxon>
    </lineage>
</organism>
<dbReference type="HAMAP" id="MF_02126">
    <property type="entry name" value="RF_methyltr_PrmC"/>
    <property type="match status" value="1"/>
</dbReference>